<evidence type="ECO:0000313" key="4">
    <source>
        <dbReference type="Proteomes" id="UP000018291"/>
    </source>
</evidence>
<dbReference type="STRING" id="1229780.BN381_80175"/>
<feature type="domain" description="UspA" evidence="2">
    <location>
        <begin position="3"/>
        <end position="132"/>
    </location>
</feature>
<dbReference type="PANTHER" id="PTHR46268">
    <property type="entry name" value="STRESS RESPONSE PROTEIN NHAX"/>
    <property type="match status" value="1"/>
</dbReference>
<name>R4Z4M1_9ACTN</name>
<dbReference type="Pfam" id="PF00582">
    <property type="entry name" value="Usp"/>
    <property type="match status" value="2"/>
</dbReference>
<gene>
    <name evidence="3" type="ORF">BN381_80175</name>
</gene>
<evidence type="ECO:0000259" key="2">
    <source>
        <dbReference type="Pfam" id="PF00582"/>
    </source>
</evidence>
<dbReference type="eggNOG" id="COG0589">
    <property type="taxonomic scope" value="Bacteria"/>
</dbReference>
<dbReference type="CDD" id="cd00293">
    <property type="entry name" value="USP-like"/>
    <property type="match status" value="1"/>
</dbReference>
<sequence length="271" mass="28104">MNAITVAFGTHDSSIEPLTWSARLAQHLEAPLQVLSIVAPVSAEAPPEFFAELDQRRRQDIEQATKNAGAASADVVVLNEHKPLAAIASYVNEHQPTMCVVGTHDSHEPGGLGEGNPAHHLLHHCHVPVAMVGPGAPTLDGGVFVVGVEATGDPSPALQLASTLASATNGTVHAVHAYESLSEDEAERWRQIEADLAGGVAAPLKFFPTAGHPAQVILEHGDAHDAAAIVTGTRGSGGFGGLILGRVPAQLLSHANRPLIVVPHPAARSNT</sequence>
<dbReference type="RefSeq" id="WP_012230551.1">
    <property type="nucleotide sequence ID" value="NZ_HG422565.1"/>
</dbReference>
<keyword evidence="4" id="KW-1185">Reference proteome</keyword>
<dbReference type="Proteomes" id="UP000018291">
    <property type="component" value="Unassembled WGS sequence"/>
</dbReference>
<reference evidence="3 4" key="1">
    <citation type="journal article" date="2013" name="ISME J.">
        <title>Metabolic model for the filamentous 'Candidatus Microthrix parvicella' based on genomic and metagenomic analyses.</title>
        <authorList>
            <person name="Jon McIlroy S."/>
            <person name="Kristiansen R."/>
            <person name="Albertsen M."/>
            <person name="Michael Karst S."/>
            <person name="Rossetti S."/>
            <person name="Lund Nielsen J."/>
            <person name="Tandoi V."/>
            <person name="James Seviour R."/>
            <person name="Nielsen P.H."/>
        </authorList>
    </citation>
    <scope>NUCLEOTIDE SEQUENCE [LARGE SCALE GENOMIC DNA]</scope>
    <source>
        <strain evidence="3 4">RN1</strain>
    </source>
</reference>
<dbReference type="InterPro" id="IPR014729">
    <property type="entry name" value="Rossmann-like_a/b/a_fold"/>
</dbReference>
<organism evidence="3 4">
    <name type="scientific">Candidatus Neomicrothrix parvicella RN1</name>
    <dbReference type="NCBI Taxonomy" id="1229780"/>
    <lineage>
        <taxon>Bacteria</taxon>
        <taxon>Bacillati</taxon>
        <taxon>Actinomycetota</taxon>
        <taxon>Acidimicrobiia</taxon>
        <taxon>Acidimicrobiales</taxon>
        <taxon>Microthrixaceae</taxon>
        <taxon>Candidatus Neomicrothrix</taxon>
    </lineage>
</organism>
<dbReference type="HOGENOM" id="CLU_1025593_0_0_11"/>
<proteinExistence type="inferred from homology"/>
<dbReference type="PANTHER" id="PTHR46268:SF6">
    <property type="entry name" value="UNIVERSAL STRESS PROTEIN UP12"/>
    <property type="match status" value="1"/>
</dbReference>
<accession>R4Z4M1</accession>
<dbReference type="AlphaFoldDB" id="R4Z4M1"/>
<comment type="similarity">
    <text evidence="1">Belongs to the universal stress protein A family.</text>
</comment>
<dbReference type="Gene3D" id="3.40.50.620">
    <property type="entry name" value="HUPs"/>
    <property type="match status" value="2"/>
</dbReference>
<comment type="caution">
    <text evidence="3">The sequence shown here is derived from an EMBL/GenBank/DDBJ whole genome shotgun (WGS) entry which is preliminary data.</text>
</comment>
<dbReference type="SUPFAM" id="SSF52402">
    <property type="entry name" value="Adenine nucleotide alpha hydrolases-like"/>
    <property type="match status" value="2"/>
</dbReference>
<dbReference type="OrthoDB" id="3174546at2"/>
<evidence type="ECO:0000256" key="1">
    <source>
        <dbReference type="ARBA" id="ARBA00008791"/>
    </source>
</evidence>
<protein>
    <recommendedName>
        <fullName evidence="2">UspA domain-containing protein</fullName>
    </recommendedName>
</protein>
<evidence type="ECO:0000313" key="3">
    <source>
        <dbReference type="EMBL" id="CCM65645.1"/>
    </source>
</evidence>
<feature type="domain" description="UspA" evidence="2">
    <location>
        <begin position="146"/>
        <end position="263"/>
    </location>
</feature>
<dbReference type="InterPro" id="IPR006016">
    <property type="entry name" value="UspA"/>
</dbReference>
<dbReference type="EMBL" id="CANL01000078">
    <property type="protein sequence ID" value="CCM65645.1"/>
    <property type="molecule type" value="Genomic_DNA"/>
</dbReference>